<protein>
    <submittedName>
        <fullName evidence="2">Uncharacterized protein</fullName>
    </submittedName>
</protein>
<name>A0A9Q5N9S3_SANBA</name>
<proteinExistence type="predicted"/>
<organism evidence="2 3">
    <name type="scientific">Sanghuangporus baumii</name>
    <name type="common">Phellinus baumii</name>
    <dbReference type="NCBI Taxonomy" id="108892"/>
    <lineage>
        <taxon>Eukaryota</taxon>
        <taxon>Fungi</taxon>
        <taxon>Dikarya</taxon>
        <taxon>Basidiomycota</taxon>
        <taxon>Agaricomycotina</taxon>
        <taxon>Agaricomycetes</taxon>
        <taxon>Hymenochaetales</taxon>
        <taxon>Hymenochaetaceae</taxon>
        <taxon>Sanghuangporus</taxon>
    </lineage>
</organism>
<feature type="compositionally biased region" description="Low complexity" evidence="1">
    <location>
        <begin position="44"/>
        <end position="67"/>
    </location>
</feature>
<dbReference type="EMBL" id="LNZH02000051">
    <property type="protein sequence ID" value="OCB91905.1"/>
    <property type="molecule type" value="Genomic_DNA"/>
</dbReference>
<accession>A0A9Q5N9S3</accession>
<sequence>MFIPFISKASSKRARYRYRRKGGGGGGRGGGGSSSGGSRGGTSGSSSSSGRSPVSIGSGSTTGGRTSARPYGNGGGSVTTIPAGQLFAGRTQGGGTRNDIYGTRTYGSGYPGTASRGVAGLGFPFYFWPVVWGGAAGGGAAYLHNSEYGDANNSSRPGGSLTTVPLLPSSGNTTLHIIADNATATSLLSSVVSNCTSFLASNAANQTILAFDPTNNSMPKPEQAVQYYRASSIVLSLDGYNDTVALNQSATVNETDTPLPSWLNTGMLDCVNQTIGAAAPLIDADSSATSLSSTFFAAHGAGAMGVTWLSLFLISVF</sequence>
<evidence type="ECO:0000256" key="1">
    <source>
        <dbReference type="SAM" id="MobiDB-lite"/>
    </source>
</evidence>
<dbReference type="AlphaFoldDB" id="A0A9Q5N9S3"/>
<keyword evidence="3" id="KW-1185">Reference proteome</keyword>
<evidence type="ECO:0000313" key="3">
    <source>
        <dbReference type="Proteomes" id="UP000757232"/>
    </source>
</evidence>
<feature type="compositionally biased region" description="Gly residues" evidence="1">
    <location>
        <begin position="23"/>
        <end position="43"/>
    </location>
</feature>
<evidence type="ECO:0000313" key="2">
    <source>
        <dbReference type="EMBL" id="OCB91905.1"/>
    </source>
</evidence>
<reference evidence="2" key="1">
    <citation type="submission" date="2016-06" db="EMBL/GenBank/DDBJ databases">
        <title>Draft Genome sequence of the fungus Inonotus baumii.</title>
        <authorList>
            <person name="Zhu H."/>
            <person name="Lin W."/>
        </authorList>
    </citation>
    <scope>NUCLEOTIDE SEQUENCE</scope>
    <source>
        <strain evidence="2">821</strain>
    </source>
</reference>
<feature type="region of interest" description="Disordered" evidence="1">
    <location>
        <begin position="1"/>
        <end position="79"/>
    </location>
</feature>
<gene>
    <name evidence="2" type="ORF">A7U60_g801</name>
</gene>
<dbReference type="Proteomes" id="UP000757232">
    <property type="component" value="Unassembled WGS sequence"/>
</dbReference>
<dbReference type="OrthoDB" id="3365917at2759"/>
<feature type="compositionally biased region" description="Basic residues" evidence="1">
    <location>
        <begin position="10"/>
        <end position="22"/>
    </location>
</feature>
<comment type="caution">
    <text evidence="2">The sequence shown here is derived from an EMBL/GenBank/DDBJ whole genome shotgun (WGS) entry which is preliminary data.</text>
</comment>